<evidence type="ECO:0000313" key="4">
    <source>
        <dbReference type="Proteomes" id="UP000030512"/>
    </source>
</evidence>
<evidence type="ECO:0000256" key="1">
    <source>
        <dbReference type="SAM" id="SignalP"/>
    </source>
</evidence>
<dbReference type="Gene3D" id="3.40.250.10">
    <property type="entry name" value="Rhodanese-like domain"/>
    <property type="match status" value="1"/>
</dbReference>
<dbReference type="Pfam" id="PF00581">
    <property type="entry name" value="Rhodanese"/>
    <property type="match status" value="1"/>
</dbReference>
<dbReference type="Proteomes" id="UP000030512">
    <property type="component" value="Chromosome"/>
</dbReference>
<dbReference type="PANTHER" id="PTHR44086">
    <property type="entry name" value="THIOSULFATE SULFURTRANSFERASE RDL2, MITOCHONDRIAL-RELATED"/>
    <property type="match status" value="1"/>
</dbReference>
<dbReference type="GO" id="GO:0004792">
    <property type="term" value="F:thiosulfate-cyanide sulfurtransferase activity"/>
    <property type="evidence" value="ECO:0007669"/>
    <property type="project" value="TreeGrafter"/>
</dbReference>
<sequence>MKLRLTLFWLSCLFATHLYATELGKVTAEQLLSMQHNNNALVVDVRTAQEWQSTGVIANSQKLESFDGNGHFDQEKWLANLEKLKSSPDQTVILVCRSGNRSGKIGQILTEQLGMKNVYHLSNGIQSWIKDGHPVKADCLTTACK</sequence>
<evidence type="ECO:0000259" key="2">
    <source>
        <dbReference type="PROSITE" id="PS50206"/>
    </source>
</evidence>
<dbReference type="PANTHER" id="PTHR44086:SF10">
    <property type="entry name" value="THIOSULFATE SULFURTRANSFERASE_RHODANESE-LIKE DOMAIN-CONTAINING PROTEIN 3"/>
    <property type="match status" value="1"/>
</dbReference>
<keyword evidence="1" id="KW-0732">Signal</keyword>
<protein>
    <submittedName>
        <fullName evidence="3">Rhodanese</fullName>
    </submittedName>
</protein>
<dbReference type="EMBL" id="CP014476">
    <property type="protein sequence ID" value="AMK75311.1"/>
    <property type="molecule type" value="Genomic_DNA"/>
</dbReference>
<dbReference type="CDD" id="cd00158">
    <property type="entry name" value="RHOD"/>
    <property type="match status" value="1"/>
</dbReference>
<evidence type="ECO:0000313" key="3">
    <source>
        <dbReference type="EMBL" id="AMK75311.1"/>
    </source>
</evidence>
<dbReference type="SUPFAM" id="SSF52821">
    <property type="entry name" value="Rhodanese/Cell cycle control phosphatase"/>
    <property type="match status" value="1"/>
</dbReference>
<accession>A0A140E4I7</accession>
<feature type="domain" description="Rhodanese" evidence="2">
    <location>
        <begin position="36"/>
        <end position="137"/>
    </location>
</feature>
<proteinExistence type="predicted"/>
<dbReference type="RefSeq" id="WP_036272072.1">
    <property type="nucleotide sequence ID" value="NZ_CP014476.1"/>
</dbReference>
<dbReference type="InterPro" id="IPR036873">
    <property type="entry name" value="Rhodanese-like_dom_sf"/>
</dbReference>
<name>A0A140E4I7_9GAMM</name>
<dbReference type="OrthoDB" id="7835227at2"/>
<dbReference type="InterPro" id="IPR001763">
    <property type="entry name" value="Rhodanese-like_dom"/>
</dbReference>
<reference evidence="3 4" key="1">
    <citation type="journal article" date="2015" name="Environ. Microbiol.">
        <title>Methane oxidation coupled to nitrate reduction under hypoxia by the Gammaproteobacterium Methylomonas denitrificans, sp. nov. type strain FJG1.</title>
        <authorList>
            <person name="Kits K.D."/>
            <person name="Klotz M.G."/>
            <person name="Stein L.Y."/>
        </authorList>
    </citation>
    <scope>NUCLEOTIDE SEQUENCE [LARGE SCALE GENOMIC DNA]</scope>
    <source>
        <strain evidence="3 4">FJG1</strain>
    </source>
</reference>
<keyword evidence="4" id="KW-1185">Reference proteome</keyword>
<gene>
    <name evidence="3" type="ORF">JT25_002210</name>
</gene>
<dbReference type="SMART" id="SM00450">
    <property type="entry name" value="RHOD"/>
    <property type="match status" value="1"/>
</dbReference>
<feature type="chain" id="PRO_5007807303" evidence="1">
    <location>
        <begin position="21"/>
        <end position="145"/>
    </location>
</feature>
<dbReference type="PROSITE" id="PS50206">
    <property type="entry name" value="RHODANESE_3"/>
    <property type="match status" value="1"/>
</dbReference>
<organism evidence="3 4">
    <name type="scientific">Methylomonas denitrificans</name>
    <dbReference type="NCBI Taxonomy" id="1538553"/>
    <lineage>
        <taxon>Bacteria</taxon>
        <taxon>Pseudomonadati</taxon>
        <taxon>Pseudomonadota</taxon>
        <taxon>Gammaproteobacteria</taxon>
        <taxon>Methylococcales</taxon>
        <taxon>Methylococcaceae</taxon>
        <taxon>Methylomonas</taxon>
    </lineage>
</organism>
<feature type="signal peptide" evidence="1">
    <location>
        <begin position="1"/>
        <end position="20"/>
    </location>
</feature>
<dbReference type="KEGG" id="mdn:JT25_002210"/>
<dbReference type="AlphaFoldDB" id="A0A140E4I7"/>
<dbReference type="STRING" id="1538553.JT25_002210"/>